<dbReference type="OrthoDB" id="5816451at2"/>
<accession>A0A0J8VBE8</accession>
<sequence>MSYDNVINTERIKNQMKNKTLGIVMNCVLPGTGHMYSGSPIKGVIVMAVFIACMVTSFLIAPLFIAFFLWLWGMFSVNKEIIAFNDALLTSELSQAPQQ</sequence>
<evidence type="ECO:0000313" key="2">
    <source>
        <dbReference type="EMBL" id="PSW26031.1"/>
    </source>
</evidence>
<keyword evidence="1" id="KW-1133">Transmembrane helix</keyword>
<dbReference type="AlphaFoldDB" id="A0A0J8VBE8"/>
<organism evidence="2 3">
    <name type="scientific">Photobacterium swingsii</name>
    <dbReference type="NCBI Taxonomy" id="680026"/>
    <lineage>
        <taxon>Bacteria</taxon>
        <taxon>Pseudomonadati</taxon>
        <taxon>Pseudomonadota</taxon>
        <taxon>Gammaproteobacteria</taxon>
        <taxon>Vibrionales</taxon>
        <taxon>Vibrionaceae</taxon>
        <taxon>Photobacterium</taxon>
    </lineage>
</organism>
<reference evidence="2 3" key="1">
    <citation type="submission" date="2018-01" db="EMBL/GenBank/DDBJ databases">
        <title>Whole genome sequencing of Histamine producing bacteria.</title>
        <authorList>
            <person name="Butler K."/>
        </authorList>
    </citation>
    <scope>NUCLEOTIDE SEQUENCE [LARGE SCALE GENOMIC DNA]</scope>
    <source>
        <strain evidence="2 3">DSM 24669</strain>
    </source>
</reference>
<protein>
    <recommendedName>
        <fullName evidence="4">TM2 domain-containing protein</fullName>
    </recommendedName>
</protein>
<dbReference type="Proteomes" id="UP000240481">
    <property type="component" value="Unassembled WGS sequence"/>
</dbReference>
<comment type="caution">
    <text evidence="2">The sequence shown here is derived from an EMBL/GenBank/DDBJ whole genome shotgun (WGS) entry which is preliminary data.</text>
</comment>
<keyword evidence="1" id="KW-0472">Membrane</keyword>
<gene>
    <name evidence="2" type="ORF">C9I94_05635</name>
</gene>
<proteinExistence type="predicted"/>
<dbReference type="EMBL" id="PYLZ01000002">
    <property type="protein sequence ID" value="PSW26031.1"/>
    <property type="molecule type" value="Genomic_DNA"/>
</dbReference>
<evidence type="ECO:0000313" key="3">
    <source>
        <dbReference type="Proteomes" id="UP000240481"/>
    </source>
</evidence>
<name>A0A0J8VBE8_9GAMM</name>
<dbReference type="RefSeq" id="WP_048899563.1">
    <property type="nucleotide sequence ID" value="NZ_AP024852.1"/>
</dbReference>
<feature type="transmembrane region" description="Helical" evidence="1">
    <location>
        <begin position="44"/>
        <end position="72"/>
    </location>
</feature>
<evidence type="ECO:0008006" key="4">
    <source>
        <dbReference type="Google" id="ProtNLM"/>
    </source>
</evidence>
<keyword evidence="3" id="KW-1185">Reference proteome</keyword>
<feature type="transmembrane region" description="Helical" evidence="1">
    <location>
        <begin position="21"/>
        <end position="38"/>
    </location>
</feature>
<keyword evidence="1" id="KW-0812">Transmembrane</keyword>
<evidence type="ECO:0000256" key="1">
    <source>
        <dbReference type="SAM" id="Phobius"/>
    </source>
</evidence>